<evidence type="ECO:0000313" key="10">
    <source>
        <dbReference type="Proteomes" id="UP000594260"/>
    </source>
</evidence>
<name>A0A7M7M5J7_VARDE</name>
<dbReference type="Pfam" id="PF02187">
    <property type="entry name" value="GAS2"/>
    <property type="match status" value="1"/>
</dbReference>
<dbReference type="RefSeq" id="XP_022650835.1">
    <property type="nucleotide sequence ID" value="XM_022795100.1"/>
</dbReference>
<comment type="subcellular location">
    <subcellularLocation>
        <location evidence="1">Cytoplasm</location>
        <location evidence="1">Cytoskeleton</location>
    </subcellularLocation>
</comment>
<dbReference type="InParanoid" id="A0A7M7M5J7"/>
<evidence type="ECO:0000256" key="6">
    <source>
        <dbReference type="SAM" id="MobiDB-lite"/>
    </source>
</evidence>
<dbReference type="OrthoDB" id="206130at2759"/>
<dbReference type="GO" id="GO:0051764">
    <property type="term" value="P:actin crosslink formation"/>
    <property type="evidence" value="ECO:0007669"/>
    <property type="project" value="TreeGrafter"/>
</dbReference>
<proteinExistence type="inferred from homology"/>
<dbReference type="GO" id="GO:0051015">
    <property type="term" value="F:actin filament binding"/>
    <property type="evidence" value="ECO:0007669"/>
    <property type="project" value="TreeGrafter"/>
</dbReference>
<keyword evidence="3" id="KW-0206">Cytoskeleton</keyword>
<dbReference type="GO" id="GO:0008093">
    <property type="term" value="F:cytoskeletal anchor activity"/>
    <property type="evidence" value="ECO:0007669"/>
    <property type="project" value="TreeGrafter"/>
</dbReference>
<dbReference type="SMART" id="SM00243">
    <property type="entry name" value="GAS2"/>
    <property type="match status" value="1"/>
</dbReference>
<evidence type="ECO:0000256" key="3">
    <source>
        <dbReference type="ARBA" id="ARBA00023212"/>
    </source>
</evidence>
<dbReference type="InterPro" id="IPR003108">
    <property type="entry name" value="GAR_dom"/>
</dbReference>
<dbReference type="GO" id="GO:0008017">
    <property type="term" value="F:microtubule binding"/>
    <property type="evidence" value="ECO:0007669"/>
    <property type="project" value="InterPro"/>
</dbReference>
<comment type="similarity">
    <text evidence="4">Belongs to the GAS2 family.</text>
</comment>
<dbReference type="PROSITE" id="PS51460">
    <property type="entry name" value="GAR"/>
    <property type="match status" value="1"/>
</dbReference>
<dbReference type="Pfam" id="PF00307">
    <property type="entry name" value="CH"/>
    <property type="match status" value="1"/>
</dbReference>
<dbReference type="SMART" id="SM00033">
    <property type="entry name" value="CH"/>
    <property type="match status" value="1"/>
</dbReference>
<dbReference type="InterPro" id="IPR036872">
    <property type="entry name" value="CH_dom_sf"/>
</dbReference>
<feature type="region of interest" description="Disordered" evidence="6">
    <location>
        <begin position="277"/>
        <end position="478"/>
    </location>
</feature>
<keyword evidence="5" id="KW-0175">Coiled coil</keyword>
<dbReference type="Gene3D" id="3.30.920.20">
    <property type="entry name" value="Gas2-like domain"/>
    <property type="match status" value="1"/>
</dbReference>
<evidence type="ECO:0000259" key="7">
    <source>
        <dbReference type="PROSITE" id="PS50021"/>
    </source>
</evidence>
<accession>A0A7M7M5J7</accession>
<dbReference type="SUPFAM" id="SSF47576">
    <property type="entry name" value="Calponin-homology domain, CH-domain"/>
    <property type="match status" value="1"/>
</dbReference>
<feature type="domain" description="Calponin-homology (CH)" evidence="7">
    <location>
        <begin position="96"/>
        <end position="221"/>
    </location>
</feature>
<dbReference type="EnsemblMetazoa" id="XM_022795118">
    <property type="protein sequence ID" value="XP_022650853"/>
    <property type="gene ID" value="LOC111245982"/>
</dbReference>
<dbReference type="CDD" id="cd21204">
    <property type="entry name" value="CH_GAS2-like"/>
    <property type="match status" value="1"/>
</dbReference>
<organism evidence="9 10">
    <name type="scientific">Varroa destructor</name>
    <name type="common">Honeybee mite</name>
    <dbReference type="NCBI Taxonomy" id="109461"/>
    <lineage>
        <taxon>Eukaryota</taxon>
        <taxon>Metazoa</taxon>
        <taxon>Ecdysozoa</taxon>
        <taxon>Arthropoda</taxon>
        <taxon>Chelicerata</taxon>
        <taxon>Arachnida</taxon>
        <taxon>Acari</taxon>
        <taxon>Parasitiformes</taxon>
        <taxon>Mesostigmata</taxon>
        <taxon>Gamasina</taxon>
        <taxon>Dermanyssoidea</taxon>
        <taxon>Varroidae</taxon>
        <taxon>Varroa</taxon>
    </lineage>
</organism>
<sequence length="705" mass="78031">MMAAPTSGVAAPRGQRHIRAHSEDFIQNSKFSFIHNNNSRLLCSPNEDSRHTSDESFSLCSDESWIGVGGMSGLSGDLGVDEVYIRVKKREEMHLWPLKEDLADWLNTVLDTSDITADNFMSKLDNGVVVCRLARLIQMRAQQIEQETPTTKTNIPPFDFKCWPDAKKSSFFARDNTENFLKWCRKLRINEAIMFESDDLVLHSQPKNVLLCLLELGRIASRLGIEAPGLVELEKEIEREERRIREQEQLELQMRMEMANEQKRREDTKRGAECELLATSRDITPTPDGASIANSIESHDSGVDETDGDLRAQGTPARERSLLDAKSSLASESGESNPDSLGRSLQSSPNGSVGDLSRCSTPSSTGVGHGDKRNGRMSSVSKVPKSLIPVPESGHSSVKKWIPGGAGAGNPAKTSSSMQALKFDRHSKDGLTMPRSTSANSLRDDGGCAADEHKENALSNGKPLKSGPSPSSNATLSKDAAGVGAVEVQLSTLSCASVNEVETAEESADVLDAKVRHITQKVAEKARRIEERRRDVDERLSVQEPIEREEIPLVERVSEGRYLIGGRIYFVRLLKEKHVMIRVGGGWDTLEHFLSRHDTMNVVYMKRNTRSKSFQNAAAIYEGSCSMPLKSNQFESDWKESNWSINSLGSQARSDKNDRSLTPNLKGESRPRYRSAHSAPLQRTQPFLAQATSCRSSAICLFDTK</sequence>
<dbReference type="PROSITE" id="PS50021">
    <property type="entry name" value="CH"/>
    <property type="match status" value="1"/>
</dbReference>
<dbReference type="SUPFAM" id="SSF143575">
    <property type="entry name" value="GAS2 domain-like"/>
    <property type="match status" value="1"/>
</dbReference>
<feature type="coiled-coil region" evidence="5">
    <location>
        <begin position="230"/>
        <end position="257"/>
    </location>
</feature>
<reference evidence="9" key="1">
    <citation type="submission" date="2021-01" db="UniProtKB">
        <authorList>
            <consortium name="EnsemblMetazoa"/>
        </authorList>
    </citation>
    <scope>IDENTIFICATION</scope>
</reference>
<dbReference type="GO" id="GO:0005884">
    <property type="term" value="C:actin filament"/>
    <property type="evidence" value="ECO:0007669"/>
    <property type="project" value="TreeGrafter"/>
</dbReference>
<evidence type="ECO:0008006" key="11">
    <source>
        <dbReference type="Google" id="ProtNLM"/>
    </source>
</evidence>
<keyword evidence="2" id="KW-0963">Cytoplasm</keyword>
<protein>
    <recommendedName>
        <fullName evidence="11">Growth arrest-specific protein 2</fullName>
    </recommendedName>
</protein>
<dbReference type="InterPro" id="IPR001715">
    <property type="entry name" value="CH_dom"/>
</dbReference>
<feature type="compositionally biased region" description="Polar residues" evidence="6">
    <location>
        <begin position="328"/>
        <end position="351"/>
    </location>
</feature>
<dbReference type="GeneID" id="111245982"/>
<dbReference type="KEGG" id="vde:111245982"/>
<evidence type="ECO:0000256" key="5">
    <source>
        <dbReference type="SAM" id="Coils"/>
    </source>
</evidence>
<dbReference type="InterPro" id="IPR036534">
    <property type="entry name" value="GAR_dom_sf"/>
</dbReference>
<evidence type="ECO:0000256" key="2">
    <source>
        <dbReference type="ARBA" id="ARBA00022490"/>
    </source>
</evidence>
<dbReference type="Proteomes" id="UP000594260">
    <property type="component" value="Unplaced"/>
</dbReference>
<evidence type="ECO:0000256" key="4">
    <source>
        <dbReference type="ARBA" id="ARBA00038441"/>
    </source>
</evidence>
<evidence type="ECO:0000313" key="9">
    <source>
        <dbReference type="EnsemblMetazoa" id="XP_022650853"/>
    </source>
</evidence>
<dbReference type="RefSeq" id="XP_022650845.1">
    <property type="nucleotide sequence ID" value="XM_022795110.1"/>
</dbReference>
<dbReference type="PANTHER" id="PTHR46756">
    <property type="entry name" value="TRANSGELIN"/>
    <property type="match status" value="1"/>
</dbReference>
<evidence type="ECO:0000256" key="1">
    <source>
        <dbReference type="ARBA" id="ARBA00004245"/>
    </source>
</evidence>
<dbReference type="RefSeq" id="XP_022650853.1">
    <property type="nucleotide sequence ID" value="XM_022795118.1"/>
</dbReference>
<dbReference type="Gene3D" id="1.10.418.10">
    <property type="entry name" value="Calponin-like domain"/>
    <property type="match status" value="1"/>
</dbReference>
<feature type="compositionally biased region" description="Basic and acidic residues" evidence="6">
    <location>
        <begin position="442"/>
        <end position="456"/>
    </location>
</feature>
<feature type="compositionally biased region" description="Low complexity" evidence="6">
    <location>
        <begin position="459"/>
        <end position="473"/>
    </location>
</feature>
<dbReference type="EnsemblMetazoa" id="XM_022795100">
    <property type="protein sequence ID" value="XP_022650835"/>
    <property type="gene ID" value="LOC111245982"/>
</dbReference>
<evidence type="ECO:0000259" key="8">
    <source>
        <dbReference type="PROSITE" id="PS51460"/>
    </source>
</evidence>
<keyword evidence="10" id="KW-1185">Reference proteome</keyword>
<feature type="region of interest" description="Disordered" evidence="6">
    <location>
        <begin position="649"/>
        <end position="682"/>
    </location>
</feature>
<feature type="domain" description="GAR" evidence="8">
    <location>
        <begin position="523"/>
        <end position="601"/>
    </location>
</feature>
<dbReference type="PANTHER" id="PTHR46756:SF13">
    <property type="entry name" value="GROWTH ARREST-SPECIFIC PROTEIN 2"/>
    <property type="match status" value="1"/>
</dbReference>
<dbReference type="EnsemblMetazoa" id="XM_022795110">
    <property type="protein sequence ID" value="XP_022650845"/>
    <property type="gene ID" value="LOC111245982"/>
</dbReference>
<dbReference type="AlphaFoldDB" id="A0A7M7M5J7"/>